<dbReference type="Gene3D" id="3.40.50.1820">
    <property type="entry name" value="alpha/beta hydrolase"/>
    <property type="match status" value="1"/>
</dbReference>
<dbReference type="InterPro" id="IPR029058">
    <property type="entry name" value="AB_hydrolase_fold"/>
</dbReference>
<evidence type="ECO:0000256" key="1">
    <source>
        <dbReference type="SAM" id="MobiDB-lite"/>
    </source>
</evidence>
<dbReference type="PANTHER" id="PTHR45763:SF46">
    <property type="entry name" value="AB HYDROLASE-1 DOMAIN-CONTAINING PROTEIN"/>
    <property type="match status" value="1"/>
</dbReference>
<dbReference type="PANTHER" id="PTHR45763">
    <property type="entry name" value="HYDROLASE, ALPHA/BETA FOLD FAMILY PROTEIN, EXPRESSED-RELATED"/>
    <property type="match status" value="1"/>
</dbReference>
<gene>
    <name evidence="3" type="ORF">SHTP_4065</name>
</gene>
<accession>A0A1B4Y7H4</accession>
<dbReference type="GeneID" id="93438638"/>
<feature type="domain" description="AB hydrolase-1" evidence="2">
    <location>
        <begin position="24"/>
        <end position="124"/>
    </location>
</feature>
<dbReference type="RefSeq" id="WP_231991175.1">
    <property type="nucleotide sequence ID" value="NZ_AP017624.1"/>
</dbReference>
<sequence length="310" mass="33432">MESLTLADGRTLTYLTYGDPGGLPVIFSHGFADSAVIRNPDDDLTASLGVWMIAADQPGVGGSTPRPGRRMVDWGADMEQLADHLGLGAFAVAGHSGGSPHALSIAVRLPDRVIHGVLAAPVGPLDQDGFAKLLAMRDLRYVVRRRRLRRLLKWIYHIESRKAQRDIGGYLDNMAHRDASDAPTLLCDPAQRAMFEANFIAGTQQGGEGLYEMTLALWDWGFELEDVRALFTSSTETRTTSSRRTCQDASPNGCPTPPRAFGLEPATTVLSTAPAGRSTWTRLPIGHGKSAMATRAVAHSDVIELGDRSA</sequence>
<evidence type="ECO:0000313" key="4">
    <source>
        <dbReference type="Proteomes" id="UP000218067"/>
    </source>
</evidence>
<dbReference type="Proteomes" id="UP000218067">
    <property type="component" value="Chromosome"/>
</dbReference>
<dbReference type="EMBL" id="AP017624">
    <property type="protein sequence ID" value="BAV43025.1"/>
    <property type="molecule type" value="Genomic_DNA"/>
</dbReference>
<proteinExistence type="predicted"/>
<evidence type="ECO:0000259" key="2">
    <source>
        <dbReference type="Pfam" id="PF00561"/>
    </source>
</evidence>
<dbReference type="GO" id="GO:0016787">
    <property type="term" value="F:hydrolase activity"/>
    <property type="evidence" value="ECO:0007669"/>
    <property type="project" value="UniProtKB-KW"/>
</dbReference>
<dbReference type="SUPFAM" id="SSF53474">
    <property type="entry name" value="alpha/beta-Hydrolases"/>
    <property type="match status" value="1"/>
</dbReference>
<evidence type="ECO:0000313" key="3">
    <source>
        <dbReference type="EMBL" id="BAV43025.1"/>
    </source>
</evidence>
<reference evidence="3 4" key="1">
    <citation type="submission" date="2016-08" db="EMBL/GenBank/DDBJ databases">
        <title>Complete genome sequence of Mycobacterium shinshuense, a subspecies of M. ulcerans.</title>
        <authorList>
            <person name="Yoshida M."/>
            <person name="Ogura Y."/>
            <person name="Hayashi T."/>
            <person name="Hoshino Y."/>
        </authorList>
    </citation>
    <scope>NUCLEOTIDE SEQUENCE [LARGE SCALE GENOMIC DNA]</scope>
    <source>
        <strain evidence="4">ATCC 33728</strain>
    </source>
</reference>
<keyword evidence="3" id="KW-0378">Hydrolase</keyword>
<organism evidence="3 4">
    <name type="scientific">Mycobacterium ulcerans subsp. shinshuense</name>
    <dbReference type="NCBI Taxonomy" id="1124626"/>
    <lineage>
        <taxon>Bacteria</taxon>
        <taxon>Bacillati</taxon>
        <taxon>Actinomycetota</taxon>
        <taxon>Actinomycetes</taxon>
        <taxon>Mycobacteriales</taxon>
        <taxon>Mycobacteriaceae</taxon>
        <taxon>Mycobacterium</taxon>
        <taxon>Mycobacterium ulcerans group</taxon>
    </lineage>
</organism>
<dbReference type="InterPro" id="IPR000073">
    <property type="entry name" value="AB_hydrolase_1"/>
</dbReference>
<protein>
    <submittedName>
        <fullName evidence="3">Alpha/beta hydrolase fold protein</fullName>
    </submittedName>
</protein>
<feature type="region of interest" description="Disordered" evidence="1">
    <location>
        <begin position="236"/>
        <end position="258"/>
    </location>
</feature>
<dbReference type="AlphaFoldDB" id="A0A1B4Y7H4"/>
<name>A0A1B4Y7H4_MYCUL</name>
<dbReference type="Pfam" id="PF00561">
    <property type="entry name" value="Abhydrolase_1"/>
    <property type="match status" value="1"/>
</dbReference>